<dbReference type="OrthoDB" id="1345541at2"/>
<comment type="caution">
    <text evidence="1">The sequence shown here is derived from an EMBL/GenBank/DDBJ whole genome shotgun (WGS) entry which is preliminary data.</text>
</comment>
<organism evidence="1 2">
    <name type="scientific">Flavobacterium psychrolimnae</name>
    <dbReference type="NCBI Taxonomy" id="249351"/>
    <lineage>
        <taxon>Bacteria</taxon>
        <taxon>Pseudomonadati</taxon>
        <taxon>Bacteroidota</taxon>
        <taxon>Flavobacteriia</taxon>
        <taxon>Flavobacteriales</taxon>
        <taxon>Flavobacteriaceae</taxon>
        <taxon>Flavobacterium</taxon>
    </lineage>
</organism>
<proteinExistence type="predicted"/>
<dbReference type="Proteomes" id="UP000253676">
    <property type="component" value="Unassembled WGS sequence"/>
</dbReference>
<gene>
    <name evidence="1" type="ORF">DR980_10750</name>
</gene>
<accession>A0A366B1A3</accession>
<protein>
    <recommendedName>
        <fullName evidence="3">Lipoprotein</fullName>
    </recommendedName>
</protein>
<dbReference type="AlphaFoldDB" id="A0A366B1A3"/>
<evidence type="ECO:0000313" key="1">
    <source>
        <dbReference type="EMBL" id="RBN49978.1"/>
    </source>
</evidence>
<reference evidence="1 2" key="1">
    <citation type="submission" date="2018-07" db="EMBL/GenBank/DDBJ databases">
        <title>Complete genome sequence of Flavobacterium psychrolimnae LMG 22018.</title>
        <authorList>
            <person name="Kim D.-U."/>
        </authorList>
    </citation>
    <scope>NUCLEOTIDE SEQUENCE [LARGE SCALE GENOMIC DNA]</scope>
    <source>
        <strain evidence="1 2">LMG 22018</strain>
    </source>
</reference>
<evidence type="ECO:0008006" key="3">
    <source>
        <dbReference type="Google" id="ProtNLM"/>
    </source>
</evidence>
<dbReference type="PROSITE" id="PS51257">
    <property type="entry name" value="PROKAR_LIPOPROTEIN"/>
    <property type="match status" value="1"/>
</dbReference>
<keyword evidence="2" id="KW-1185">Reference proteome</keyword>
<name>A0A366B1A3_9FLAO</name>
<sequence>MKKIFFLLIFLTFLLGCSSKIKSITEFSIQDGIISKNRIAEFDKEGNKLLEQNFGNPRSNRVTKSDYINGMKVLEMDCDYFEKEDTCVVRQFSKFDYDVNNKLIAETKFEEDSAIRFVRRHINLKDMKVLKTMSWEMFPVATPNYDEAIILIDTIYYDKLKREIKRVHHNPDFDKPWVEIFRYSKNGYSKEYKGSIKDTIEYFKYNKLQKKVIKNKINFDFGDMKKNKYKFEYY</sequence>
<dbReference type="RefSeq" id="WP_113635965.1">
    <property type="nucleotide sequence ID" value="NZ_QNUX01000009.1"/>
</dbReference>
<dbReference type="EMBL" id="QNUX01000009">
    <property type="protein sequence ID" value="RBN49978.1"/>
    <property type="molecule type" value="Genomic_DNA"/>
</dbReference>
<evidence type="ECO:0000313" key="2">
    <source>
        <dbReference type="Proteomes" id="UP000253676"/>
    </source>
</evidence>